<dbReference type="Proteomes" id="UP000790377">
    <property type="component" value="Unassembled WGS sequence"/>
</dbReference>
<keyword evidence="2" id="KW-1185">Reference proteome</keyword>
<protein>
    <submittedName>
        <fullName evidence="1">Metallo-dependent phosphatase-like protein</fullName>
    </submittedName>
</protein>
<proteinExistence type="predicted"/>
<gene>
    <name evidence="1" type="ORF">BJ138DRAFT_1153481</name>
</gene>
<reference evidence="1" key="1">
    <citation type="journal article" date="2021" name="New Phytol.">
        <title>Evolutionary innovations through gain and loss of genes in the ectomycorrhizal Boletales.</title>
        <authorList>
            <person name="Wu G."/>
            <person name="Miyauchi S."/>
            <person name="Morin E."/>
            <person name="Kuo A."/>
            <person name="Drula E."/>
            <person name="Varga T."/>
            <person name="Kohler A."/>
            <person name="Feng B."/>
            <person name="Cao Y."/>
            <person name="Lipzen A."/>
            <person name="Daum C."/>
            <person name="Hundley H."/>
            <person name="Pangilinan J."/>
            <person name="Johnson J."/>
            <person name="Barry K."/>
            <person name="LaButti K."/>
            <person name="Ng V."/>
            <person name="Ahrendt S."/>
            <person name="Min B."/>
            <person name="Choi I.G."/>
            <person name="Park H."/>
            <person name="Plett J.M."/>
            <person name="Magnuson J."/>
            <person name="Spatafora J.W."/>
            <person name="Nagy L.G."/>
            <person name="Henrissat B."/>
            <person name="Grigoriev I.V."/>
            <person name="Yang Z.L."/>
            <person name="Xu J."/>
            <person name="Martin F.M."/>
        </authorList>
    </citation>
    <scope>NUCLEOTIDE SEQUENCE</scope>
    <source>
        <strain evidence="1">ATCC 28755</strain>
    </source>
</reference>
<name>A0ACB8AA44_9AGAM</name>
<organism evidence="1 2">
    <name type="scientific">Hygrophoropsis aurantiaca</name>
    <dbReference type="NCBI Taxonomy" id="72124"/>
    <lineage>
        <taxon>Eukaryota</taxon>
        <taxon>Fungi</taxon>
        <taxon>Dikarya</taxon>
        <taxon>Basidiomycota</taxon>
        <taxon>Agaricomycotina</taxon>
        <taxon>Agaricomycetes</taxon>
        <taxon>Agaricomycetidae</taxon>
        <taxon>Boletales</taxon>
        <taxon>Coniophorineae</taxon>
        <taxon>Hygrophoropsidaceae</taxon>
        <taxon>Hygrophoropsis</taxon>
    </lineage>
</organism>
<sequence length="597" mass="66874">MVPVMNALGLDVSLTGNHDFDFGYPHLSKLVQDTNFPWLLSNIVDENTNHVPDNLHEFEVLERNGVRIGIIGLVEKEWITTVASWPPNFKYMDMVDVGRALSTLLRDPEGQHKCDLIIALTHARIPNDIEIAKKLNALAPSAHSGIKLASSHGVDLILGGHDHLYYASKGVTSWQGYDTTQTVLGAENDIGDVLVVKSGTDFRDLSEITLELEDTPIGSVRTKIIKRISGKRHSTTPGSPSSDKLREILQKVLSNVSKTLKAPVCITAVELDVRSEIIRTHESAAGNWFADILRHVYDDALCLKSCSGSDGVFICAGTLRGDSVYHPGRLTLGNIMEILPFEDPVVVIELDGQAIWDALEASLSKWPAQEGRFPLISGFRVEWDSRRVSKQRVLGVWMQKEAIKEVNGVKTVTLVDGDPIERNKEGRKYTIVTRNYLAEGHDGFEPFLGHKYLVDDENGQLMSSLTRKYLLGSRFVNRMARMADKNRHYLNFNTSDIVLREMRSSEQHLADSKLHIAHKWQRVASGVLQKLHSGAHYRDRLNVSANEHMSVIDCFNGKMMRQEEVDDKEDNVGDEDLLVIHPVIDGRLRDVGRMKPM</sequence>
<evidence type="ECO:0000313" key="1">
    <source>
        <dbReference type="EMBL" id="KAH7910160.1"/>
    </source>
</evidence>
<dbReference type="EMBL" id="MU267724">
    <property type="protein sequence ID" value="KAH7910160.1"/>
    <property type="molecule type" value="Genomic_DNA"/>
</dbReference>
<evidence type="ECO:0000313" key="2">
    <source>
        <dbReference type="Proteomes" id="UP000790377"/>
    </source>
</evidence>
<comment type="caution">
    <text evidence="1">The sequence shown here is derived from an EMBL/GenBank/DDBJ whole genome shotgun (WGS) entry which is preliminary data.</text>
</comment>
<accession>A0ACB8AA44</accession>